<dbReference type="STRING" id="307972.A0A2G8JQ57"/>
<dbReference type="SUPFAM" id="SSF52540">
    <property type="entry name" value="P-loop containing nucleoside triphosphate hydrolases"/>
    <property type="match status" value="1"/>
</dbReference>
<dbReference type="Gene3D" id="3.40.50.300">
    <property type="entry name" value="P-loop containing nucleotide triphosphate hydrolases"/>
    <property type="match status" value="1"/>
</dbReference>
<dbReference type="Pfam" id="PF01121">
    <property type="entry name" value="CoaE"/>
    <property type="match status" value="1"/>
</dbReference>
<dbReference type="AlphaFoldDB" id="A0A2G8JQ57"/>
<sequence>MFLIGLTGGIASGKSTVSSFFHELGCPIIDADKIAREVVEPGKPAWKLIVQHFGREVLQADGTLDRPKLGNIIFNDSSKRKLLNSCTHPAIQREMIWQVIKCLFKGYHFVVLDVPLLLDGSALKSFMNQIVVVYCDEETQLERLKTLRNLTQEEAVSRIQSQLPLSEKSKLADHVLDNSGKLETTKAAVARLHAQFNSSYAHWKLRSVAAVLVTLFFGVCTVCVRSLL</sequence>
<proteinExistence type="inferred from homology"/>
<dbReference type="HAMAP" id="MF_00376">
    <property type="entry name" value="Dephospho_CoA_kinase"/>
    <property type="match status" value="1"/>
</dbReference>
<evidence type="ECO:0000256" key="1">
    <source>
        <dbReference type="ARBA" id="ARBA00009018"/>
    </source>
</evidence>
<accession>A0A2G8JQ57</accession>
<dbReference type="PROSITE" id="PS51219">
    <property type="entry name" value="DPCK"/>
    <property type="match status" value="1"/>
</dbReference>
<dbReference type="InterPro" id="IPR001977">
    <property type="entry name" value="Depp_CoAkinase"/>
</dbReference>
<reference evidence="5 6" key="1">
    <citation type="journal article" date="2017" name="PLoS Biol.">
        <title>The sea cucumber genome provides insights into morphological evolution and visceral regeneration.</title>
        <authorList>
            <person name="Zhang X."/>
            <person name="Sun L."/>
            <person name="Yuan J."/>
            <person name="Sun Y."/>
            <person name="Gao Y."/>
            <person name="Zhang L."/>
            <person name="Li S."/>
            <person name="Dai H."/>
            <person name="Hamel J.F."/>
            <person name="Liu C."/>
            <person name="Yu Y."/>
            <person name="Liu S."/>
            <person name="Lin W."/>
            <person name="Guo K."/>
            <person name="Jin S."/>
            <person name="Xu P."/>
            <person name="Storey K.B."/>
            <person name="Huan P."/>
            <person name="Zhang T."/>
            <person name="Zhou Y."/>
            <person name="Zhang J."/>
            <person name="Lin C."/>
            <person name="Li X."/>
            <person name="Xing L."/>
            <person name="Huo D."/>
            <person name="Sun M."/>
            <person name="Wang L."/>
            <person name="Mercier A."/>
            <person name="Li F."/>
            <person name="Yang H."/>
            <person name="Xiang J."/>
        </authorList>
    </citation>
    <scope>NUCLEOTIDE SEQUENCE [LARGE SCALE GENOMIC DNA]</scope>
    <source>
        <strain evidence="5">Shaxun</strain>
        <tissue evidence="5">Muscle</tissue>
    </source>
</reference>
<evidence type="ECO:0000256" key="4">
    <source>
        <dbReference type="ARBA" id="ARBA00044157"/>
    </source>
</evidence>
<protein>
    <recommendedName>
        <fullName evidence="4">Dephospho-CoA kinase domain-containing protein</fullName>
    </recommendedName>
</protein>
<dbReference type="GO" id="GO:0005524">
    <property type="term" value="F:ATP binding"/>
    <property type="evidence" value="ECO:0007669"/>
    <property type="project" value="UniProtKB-KW"/>
</dbReference>
<keyword evidence="5" id="KW-0418">Kinase</keyword>
<dbReference type="PANTHER" id="PTHR10695">
    <property type="entry name" value="DEPHOSPHO-COA KINASE-RELATED"/>
    <property type="match status" value="1"/>
</dbReference>
<dbReference type="NCBIfam" id="TIGR00152">
    <property type="entry name" value="dephospho-CoA kinase"/>
    <property type="match status" value="1"/>
</dbReference>
<comment type="caution">
    <text evidence="5">The sequence shown here is derived from an EMBL/GenBank/DDBJ whole genome shotgun (WGS) entry which is preliminary data.</text>
</comment>
<name>A0A2G8JQ57_STIJA</name>
<dbReference type="GO" id="GO:0005737">
    <property type="term" value="C:cytoplasm"/>
    <property type="evidence" value="ECO:0007669"/>
    <property type="project" value="UniProtKB-ARBA"/>
</dbReference>
<organism evidence="5 6">
    <name type="scientific">Stichopus japonicus</name>
    <name type="common">Sea cucumber</name>
    <dbReference type="NCBI Taxonomy" id="307972"/>
    <lineage>
        <taxon>Eukaryota</taxon>
        <taxon>Metazoa</taxon>
        <taxon>Echinodermata</taxon>
        <taxon>Eleutherozoa</taxon>
        <taxon>Echinozoa</taxon>
        <taxon>Holothuroidea</taxon>
        <taxon>Aspidochirotacea</taxon>
        <taxon>Aspidochirotida</taxon>
        <taxon>Stichopodidae</taxon>
        <taxon>Apostichopus</taxon>
    </lineage>
</organism>
<dbReference type="CDD" id="cd02022">
    <property type="entry name" value="DPCK"/>
    <property type="match status" value="1"/>
</dbReference>
<keyword evidence="5" id="KW-0808">Transferase</keyword>
<keyword evidence="3" id="KW-0067">ATP-binding</keyword>
<keyword evidence="6" id="KW-1185">Reference proteome</keyword>
<dbReference type="PANTHER" id="PTHR10695:SF46">
    <property type="entry name" value="BIFUNCTIONAL COENZYME A SYNTHASE-RELATED"/>
    <property type="match status" value="1"/>
</dbReference>
<evidence type="ECO:0000256" key="3">
    <source>
        <dbReference type="ARBA" id="ARBA00022840"/>
    </source>
</evidence>
<dbReference type="GO" id="GO:0015937">
    <property type="term" value="P:coenzyme A biosynthetic process"/>
    <property type="evidence" value="ECO:0007669"/>
    <property type="project" value="InterPro"/>
</dbReference>
<evidence type="ECO:0000313" key="5">
    <source>
        <dbReference type="EMBL" id="PIK37859.1"/>
    </source>
</evidence>
<dbReference type="GO" id="GO:0004140">
    <property type="term" value="F:dephospho-CoA kinase activity"/>
    <property type="evidence" value="ECO:0007669"/>
    <property type="project" value="InterPro"/>
</dbReference>
<comment type="similarity">
    <text evidence="1">Belongs to the CoaE family.</text>
</comment>
<dbReference type="OrthoDB" id="247245at2759"/>
<dbReference type="Proteomes" id="UP000230750">
    <property type="component" value="Unassembled WGS sequence"/>
</dbReference>
<evidence type="ECO:0000256" key="2">
    <source>
        <dbReference type="ARBA" id="ARBA00022741"/>
    </source>
</evidence>
<gene>
    <name evidence="5" type="ORF">BSL78_25301</name>
</gene>
<dbReference type="InterPro" id="IPR027417">
    <property type="entry name" value="P-loop_NTPase"/>
</dbReference>
<evidence type="ECO:0000313" key="6">
    <source>
        <dbReference type="Proteomes" id="UP000230750"/>
    </source>
</evidence>
<keyword evidence="2" id="KW-0547">Nucleotide-binding</keyword>
<dbReference type="EMBL" id="MRZV01001438">
    <property type="protein sequence ID" value="PIK37859.1"/>
    <property type="molecule type" value="Genomic_DNA"/>
</dbReference>
<dbReference type="FunFam" id="3.40.50.300:FF:000485">
    <property type="entry name" value="Dephospho-CoA kinase CAB5"/>
    <property type="match status" value="1"/>
</dbReference>